<dbReference type="GO" id="GO:0007098">
    <property type="term" value="P:centrosome cycle"/>
    <property type="evidence" value="ECO:0007669"/>
    <property type="project" value="TreeGrafter"/>
</dbReference>
<dbReference type="PANTHER" id="PTHR46501:SF2">
    <property type="entry name" value="MYOMEGALIN"/>
    <property type="match status" value="1"/>
</dbReference>
<dbReference type="InterPro" id="IPR052593">
    <property type="entry name" value="MT-associated_AKAP9-binding"/>
</dbReference>
<evidence type="ECO:0000256" key="1">
    <source>
        <dbReference type="SAM" id="Coils"/>
    </source>
</evidence>
<reference evidence="2 3" key="1">
    <citation type="submission" date="2014-04" db="EMBL/GenBank/DDBJ databases">
        <title>Genome evolution of avian class.</title>
        <authorList>
            <person name="Zhang G."/>
            <person name="Li C."/>
        </authorList>
    </citation>
    <scope>NUCLEOTIDE SEQUENCE [LARGE SCALE GENOMIC DNA]</scope>
    <source>
        <strain evidence="2">BGI_N324</strain>
    </source>
</reference>
<dbReference type="GO" id="GO:1903358">
    <property type="term" value="P:regulation of Golgi organization"/>
    <property type="evidence" value="ECO:0007669"/>
    <property type="project" value="TreeGrafter"/>
</dbReference>
<protein>
    <submittedName>
        <fullName evidence="2">Myomegalin</fullName>
    </submittedName>
</protein>
<gene>
    <name evidence="2" type="ORF">N324_08219</name>
</gene>
<feature type="non-terminal residue" evidence="2">
    <location>
        <position position="1"/>
    </location>
</feature>
<dbReference type="PANTHER" id="PTHR46501">
    <property type="entry name" value="MYOMEGALIN"/>
    <property type="match status" value="1"/>
</dbReference>
<dbReference type="AlphaFoldDB" id="A0A091LN78"/>
<evidence type="ECO:0000313" key="2">
    <source>
        <dbReference type="EMBL" id="KFP44281.1"/>
    </source>
</evidence>
<dbReference type="GO" id="GO:0060090">
    <property type="term" value="F:molecular adaptor activity"/>
    <property type="evidence" value="ECO:0007669"/>
    <property type="project" value="TreeGrafter"/>
</dbReference>
<organism evidence="2 3">
    <name type="scientific">Chlamydotis macqueenii</name>
    <name type="common">Macqueen's bustard</name>
    <dbReference type="NCBI Taxonomy" id="187382"/>
    <lineage>
        <taxon>Eukaryota</taxon>
        <taxon>Metazoa</taxon>
        <taxon>Chordata</taxon>
        <taxon>Craniata</taxon>
        <taxon>Vertebrata</taxon>
        <taxon>Euteleostomi</taxon>
        <taxon>Archelosauria</taxon>
        <taxon>Archosauria</taxon>
        <taxon>Dinosauria</taxon>
        <taxon>Saurischia</taxon>
        <taxon>Theropoda</taxon>
        <taxon>Coelurosauria</taxon>
        <taxon>Aves</taxon>
        <taxon>Neognathae</taxon>
        <taxon>Neoaves</taxon>
        <taxon>Otidimorphae</taxon>
        <taxon>Otidiformes</taxon>
        <taxon>Otididae</taxon>
        <taxon>Chlamydotis</taxon>
    </lineage>
</organism>
<feature type="coiled-coil region" evidence="1">
    <location>
        <begin position="71"/>
        <end position="98"/>
    </location>
</feature>
<name>A0A091LN78_9AVES</name>
<feature type="non-terminal residue" evidence="2">
    <location>
        <position position="203"/>
    </location>
</feature>
<dbReference type="EMBL" id="KK758987">
    <property type="protein sequence ID" value="KFP44281.1"/>
    <property type="molecule type" value="Genomic_DNA"/>
</dbReference>
<keyword evidence="3" id="KW-1185">Reference proteome</keyword>
<sequence>RGMSHSLAQHLRDALRSFEELLRGTDIDYYLGQSFREQLAQGGQLAERLSNKLGTRDRQDREDKTSHELLVLRLSRDLREKEKVIESLEAKLQERCESPGSSHPPSEYRRLHGGSNRGLGTCSPSIVCGSLQQVGAHQAWAGVARVAPCPKSSLAPGMPPFLPAGPPPPTATPHLGCCGPPICSLAEAQQELQVLRRQLGESE</sequence>
<dbReference type="GO" id="GO:0005794">
    <property type="term" value="C:Golgi apparatus"/>
    <property type="evidence" value="ECO:0007669"/>
    <property type="project" value="TreeGrafter"/>
</dbReference>
<keyword evidence="1" id="KW-0175">Coiled coil</keyword>
<evidence type="ECO:0000313" key="3">
    <source>
        <dbReference type="Proteomes" id="UP000053330"/>
    </source>
</evidence>
<dbReference type="Proteomes" id="UP000053330">
    <property type="component" value="Unassembled WGS sequence"/>
</dbReference>
<accession>A0A091LN78</accession>
<proteinExistence type="predicted"/>
<dbReference type="GO" id="GO:0005813">
    <property type="term" value="C:centrosome"/>
    <property type="evidence" value="ECO:0007669"/>
    <property type="project" value="TreeGrafter"/>
</dbReference>
<dbReference type="GO" id="GO:0090063">
    <property type="term" value="P:positive regulation of microtubule nucleation"/>
    <property type="evidence" value="ECO:0007669"/>
    <property type="project" value="TreeGrafter"/>
</dbReference>